<dbReference type="EMBL" id="FOUO01000023">
    <property type="protein sequence ID" value="SFM68792.1"/>
    <property type="molecule type" value="Genomic_DNA"/>
</dbReference>
<dbReference type="InterPro" id="IPR036930">
    <property type="entry name" value="WGR_dom_sf"/>
</dbReference>
<name>A0A1I4SWG2_ECTMO</name>
<dbReference type="Pfam" id="PF05406">
    <property type="entry name" value="WGR"/>
    <property type="match status" value="1"/>
</dbReference>
<feature type="domain" description="WGR" evidence="1">
    <location>
        <begin position="1"/>
        <end position="83"/>
    </location>
</feature>
<dbReference type="InterPro" id="IPR008893">
    <property type="entry name" value="WGR_domain"/>
</dbReference>
<dbReference type="Proteomes" id="UP000199556">
    <property type="component" value="Unassembled WGS sequence"/>
</dbReference>
<sequence length="83" mass="9872">MSPVPQESIELVKTDPSRNQRRVYRLALRGDFFDAVVLVREWGRLDQRGGQQRCEPFPDLATARAAMERLVREKMRRGYRPRW</sequence>
<dbReference type="SUPFAM" id="SSF142921">
    <property type="entry name" value="WGR domain-like"/>
    <property type="match status" value="1"/>
</dbReference>
<proteinExistence type="predicted"/>
<dbReference type="PROSITE" id="PS51977">
    <property type="entry name" value="WGR"/>
    <property type="match status" value="1"/>
</dbReference>
<gene>
    <name evidence="2" type="ORF">SAMN05421721_12328</name>
</gene>
<evidence type="ECO:0000313" key="2">
    <source>
        <dbReference type="EMBL" id="SFM68792.1"/>
    </source>
</evidence>
<dbReference type="STRING" id="195064.SAMN05421721_12328"/>
<keyword evidence="2" id="KW-0238">DNA-binding</keyword>
<dbReference type="Gene3D" id="2.20.140.10">
    <property type="entry name" value="WGR domain"/>
    <property type="match status" value="1"/>
</dbReference>
<keyword evidence="3" id="KW-1185">Reference proteome</keyword>
<dbReference type="GO" id="GO:0003677">
    <property type="term" value="F:DNA binding"/>
    <property type="evidence" value="ECO:0007669"/>
    <property type="project" value="UniProtKB-KW"/>
</dbReference>
<accession>A0A1I4SWG2</accession>
<dbReference type="RefSeq" id="WP_177217675.1">
    <property type="nucleotide sequence ID" value="NZ_FOUO01000023.1"/>
</dbReference>
<reference evidence="2 3" key="1">
    <citation type="submission" date="2016-10" db="EMBL/GenBank/DDBJ databases">
        <authorList>
            <person name="de Groot N.N."/>
        </authorList>
    </citation>
    <scope>NUCLEOTIDE SEQUENCE [LARGE SCALE GENOMIC DNA]</scope>
    <source>
        <strain evidence="2 3">DSM 4180</strain>
    </source>
</reference>
<dbReference type="CDD" id="cd07996">
    <property type="entry name" value="WGR_MMR_like"/>
    <property type="match status" value="1"/>
</dbReference>
<evidence type="ECO:0000259" key="1">
    <source>
        <dbReference type="PROSITE" id="PS51977"/>
    </source>
</evidence>
<evidence type="ECO:0000313" key="3">
    <source>
        <dbReference type="Proteomes" id="UP000199556"/>
    </source>
</evidence>
<dbReference type="InterPro" id="IPR049809">
    <property type="entry name" value="YehF/YfeS-like_WGR"/>
</dbReference>
<protein>
    <submittedName>
        <fullName evidence="2">WGR domain-containing protein, predicted DNA-binding domain in MolR</fullName>
    </submittedName>
</protein>
<dbReference type="SMART" id="SM00773">
    <property type="entry name" value="WGR"/>
    <property type="match status" value="1"/>
</dbReference>
<dbReference type="AlphaFoldDB" id="A0A1I4SWG2"/>
<organism evidence="2 3">
    <name type="scientific">Ectothiorhodospira mobilis</name>
    <dbReference type="NCBI Taxonomy" id="195064"/>
    <lineage>
        <taxon>Bacteria</taxon>
        <taxon>Pseudomonadati</taxon>
        <taxon>Pseudomonadota</taxon>
        <taxon>Gammaproteobacteria</taxon>
        <taxon>Chromatiales</taxon>
        <taxon>Ectothiorhodospiraceae</taxon>
        <taxon>Ectothiorhodospira</taxon>
    </lineage>
</organism>